<keyword evidence="6" id="KW-1185">Reference proteome</keyword>
<reference evidence="6" key="1">
    <citation type="submission" date="2024-07" db="EMBL/GenBank/DDBJ databases">
        <title>Two chromosome-level genome assemblies of Korean endemic species Abeliophyllum distichum and Forsythia ovata (Oleaceae).</title>
        <authorList>
            <person name="Jang H."/>
        </authorList>
    </citation>
    <scope>NUCLEOTIDE SEQUENCE [LARGE SCALE GENOMIC DNA]</scope>
</reference>
<evidence type="ECO:0000313" key="6">
    <source>
        <dbReference type="Proteomes" id="UP001604277"/>
    </source>
</evidence>
<dbReference type="PANTHER" id="PTHR45914">
    <property type="entry name" value="TRANSCRIPTION FACTOR HEC3-RELATED"/>
    <property type="match status" value="1"/>
</dbReference>
<dbReference type="InterPro" id="IPR045843">
    <property type="entry name" value="IND-like"/>
</dbReference>
<dbReference type="GO" id="GO:0003677">
    <property type="term" value="F:DNA binding"/>
    <property type="evidence" value="ECO:0007669"/>
    <property type="project" value="UniProtKB-KW"/>
</dbReference>
<dbReference type="EMBL" id="JBFOLJ010000005">
    <property type="protein sequence ID" value="KAL2535659.1"/>
    <property type="molecule type" value="Genomic_DNA"/>
</dbReference>
<protein>
    <submittedName>
        <fullName evidence="5">Transcription factor bHLH</fullName>
    </submittedName>
</protein>
<evidence type="ECO:0000256" key="3">
    <source>
        <dbReference type="ARBA" id="ARBA00023242"/>
    </source>
</evidence>
<evidence type="ECO:0000313" key="5">
    <source>
        <dbReference type="EMBL" id="KAL2535659.1"/>
    </source>
</evidence>
<proteinExistence type="predicted"/>
<gene>
    <name evidence="5" type="ORF">Fot_17050</name>
</gene>
<organism evidence="5 6">
    <name type="scientific">Forsythia ovata</name>
    <dbReference type="NCBI Taxonomy" id="205694"/>
    <lineage>
        <taxon>Eukaryota</taxon>
        <taxon>Viridiplantae</taxon>
        <taxon>Streptophyta</taxon>
        <taxon>Embryophyta</taxon>
        <taxon>Tracheophyta</taxon>
        <taxon>Spermatophyta</taxon>
        <taxon>Magnoliopsida</taxon>
        <taxon>eudicotyledons</taxon>
        <taxon>Gunneridae</taxon>
        <taxon>Pentapetalae</taxon>
        <taxon>asterids</taxon>
        <taxon>lamiids</taxon>
        <taxon>Lamiales</taxon>
        <taxon>Oleaceae</taxon>
        <taxon>Forsythieae</taxon>
        <taxon>Forsythia</taxon>
    </lineage>
</organism>
<accession>A0ABD1VE91</accession>
<keyword evidence="3" id="KW-0539">Nucleus</keyword>
<dbReference type="Proteomes" id="UP001604277">
    <property type="component" value="Unassembled WGS sequence"/>
</dbReference>
<comment type="subcellular location">
    <subcellularLocation>
        <location evidence="1">Nucleus</location>
    </subcellularLocation>
</comment>
<dbReference type="GO" id="GO:0005634">
    <property type="term" value="C:nucleus"/>
    <property type="evidence" value="ECO:0007669"/>
    <property type="project" value="UniProtKB-SubCell"/>
</dbReference>
<evidence type="ECO:0000256" key="1">
    <source>
        <dbReference type="ARBA" id="ARBA00004123"/>
    </source>
</evidence>
<feature type="region of interest" description="Disordered" evidence="4">
    <location>
        <begin position="93"/>
        <end position="128"/>
    </location>
</feature>
<comment type="caution">
    <text evidence="5">The sequence shown here is derived from an EMBL/GenBank/DDBJ whole genome shotgun (WGS) entry which is preliminary data.</text>
</comment>
<keyword evidence="2" id="KW-0238">DNA-binding</keyword>
<name>A0ABD1VE91_9LAMI</name>
<evidence type="ECO:0000256" key="4">
    <source>
        <dbReference type="SAM" id="MobiDB-lite"/>
    </source>
</evidence>
<evidence type="ECO:0000256" key="2">
    <source>
        <dbReference type="ARBA" id="ARBA00023125"/>
    </source>
</evidence>
<dbReference type="AlphaFoldDB" id="A0ABD1VE91"/>
<dbReference type="PANTHER" id="PTHR45914:SF24">
    <property type="entry name" value="BHLH DOMAIN-CONTAINING PROTEIN"/>
    <property type="match status" value="1"/>
</dbReference>
<sequence length="182" mass="20848">MPSLLPFLEPSLCYDPNGLFIQSFPATKTQNLKMSKTEQQLFNVKFVSDEVSQYNFFSKTTSSVAESDVTYHQLPGLISLELPQYNHFQLGDESSLSKNPVEPASTATDSKKRSCHQHRFGPYRSPKVVAPSSTMARLRWQRISDKTRCLQKLLSWDKRMDVAMMLDETYKLQVHQVHPSTD</sequence>